<dbReference type="Proteomes" id="UP000235672">
    <property type="component" value="Unassembled WGS sequence"/>
</dbReference>
<dbReference type="Pfam" id="PF06985">
    <property type="entry name" value="HET"/>
    <property type="match status" value="1"/>
</dbReference>
<proteinExistence type="predicted"/>
<dbReference type="STRING" id="1745343.A0A2J6PRH5"/>
<evidence type="ECO:0000313" key="3">
    <source>
        <dbReference type="Proteomes" id="UP000235672"/>
    </source>
</evidence>
<dbReference type="PANTHER" id="PTHR24148:SF73">
    <property type="entry name" value="HET DOMAIN PROTEIN (AFU_ORTHOLOGUE AFUA_8G01020)"/>
    <property type="match status" value="1"/>
</dbReference>
<feature type="domain" description="Heterokaryon incompatibility" evidence="1">
    <location>
        <begin position="54"/>
        <end position="214"/>
    </location>
</feature>
<dbReference type="OrthoDB" id="2157530at2759"/>
<keyword evidence="3" id="KW-1185">Reference proteome</keyword>
<sequence length="375" mass="43045">MEVVKKVYEYKPLVENGAIRLILLEPSSDPTAGLKCSLLHTTLAELDEEVLYHYCALSYVWGNIKDTVPISVDEKELHIGTNLASALRHIRHSTIPCYLWADAICINQKDDSERSDQVAQMGEVYRAARHTILWLGEASMQTDEILSFIQEAKKQVQAWKELGSLQAAGTETLKSKDEKVPDEEVEASNDGLDINSLKALLDRPWFTRVWIYQELILSTDPWIQCGKIRVRWEEVSKVIGYYNELVPGKRTPGQQFQRFLTMQKARKDFHTRTSQMDRSSMLLQTLAARRGLGVFDPRDMIFAHLGIMENSYLDATLDEWDLLSADYGKNCSTLYFHVAKYLSERIGIFELLSHIETTSDCDQRYLDTPSWVPNW</sequence>
<name>A0A2J6PRH5_9HELO</name>
<dbReference type="InterPro" id="IPR052895">
    <property type="entry name" value="HetReg/Transcr_Mod"/>
</dbReference>
<dbReference type="EMBL" id="KZ613505">
    <property type="protein sequence ID" value="PMD16536.1"/>
    <property type="molecule type" value="Genomic_DNA"/>
</dbReference>
<evidence type="ECO:0000259" key="1">
    <source>
        <dbReference type="Pfam" id="PF06985"/>
    </source>
</evidence>
<feature type="non-terminal residue" evidence="2">
    <location>
        <position position="375"/>
    </location>
</feature>
<dbReference type="AlphaFoldDB" id="A0A2J6PRH5"/>
<dbReference type="InterPro" id="IPR010730">
    <property type="entry name" value="HET"/>
</dbReference>
<dbReference type="PANTHER" id="PTHR24148">
    <property type="entry name" value="ANKYRIN REPEAT DOMAIN-CONTAINING PROTEIN 39 HOMOLOG-RELATED"/>
    <property type="match status" value="1"/>
</dbReference>
<accession>A0A2J6PRH5</accession>
<gene>
    <name evidence="2" type="ORF">NA56DRAFT_545056</name>
</gene>
<evidence type="ECO:0000313" key="2">
    <source>
        <dbReference type="EMBL" id="PMD16536.1"/>
    </source>
</evidence>
<protein>
    <submittedName>
        <fullName evidence="2">HET-domain-containing protein</fullName>
    </submittedName>
</protein>
<reference evidence="2 3" key="1">
    <citation type="submission" date="2016-05" db="EMBL/GenBank/DDBJ databases">
        <title>A degradative enzymes factory behind the ericoid mycorrhizal symbiosis.</title>
        <authorList>
            <consortium name="DOE Joint Genome Institute"/>
            <person name="Martino E."/>
            <person name="Morin E."/>
            <person name="Grelet G."/>
            <person name="Kuo A."/>
            <person name="Kohler A."/>
            <person name="Daghino S."/>
            <person name="Barry K."/>
            <person name="Choi C."/>
            <person name="Cichocki N."/>
            <person name="Clum A."/>
            <person name="Copeland A."/>
            <person name="Hainaut M."/>
            <person name="Haridas S."/>
            <person name="Labutti K."/>
            <person name="Lindquist E."/>
            <person name="Lipzen A."/>
            <person name="Khouja H.-R."/>
            <person name="Murat C."/>
            <person name="Ohm R."/>
            <person name="Olson A."/>
            <person name="Spatafora J."/>
            <person name="Veneault-Fourrey C."/>
            <person name="Henrissat B."/>
            <person name="Grigoriev I."/>
            <person name="Martin F."/>
            <person name="Perotto S."/>
        </authorList>
    </citation>
    <scope>NUCLEOTIDE SEQUENCE [LARGE SCALE GENOMIC DNA]</scope>
    <source>
        <strain evidence="2 3">UAMH 7357</strain>
    </source>
</reference>
<organism evidence="2 3">
    <name type="scientific">Hyaloscypha hepaticicola</name>
    <dbReference type="NCBI Taxonomy" id="2082293"/>
    <lineage>
        <taxon>Eukaryota</taxon>
        <taxon>Fungi</taxon>
        <taxon>Dikarya</taxon>
        <taxon>Ascomycota</taxon>
        <taxon>Pezizomycotina</taxon>
        <taxon>Leotiomycetes</taxon>
        <taxon>Helotiales</taxon>
        <taxon>Hyaloscyphaceae</taxon>
        <taxon>Hyaloscypha</taxon>
    </lineage>
</organism>